<evidence type="ECO:0000313" key="1">
    <source>
        <dbReference type="EMBL" id="PWZ24464.1"/>
    </source>
</evidence>
<proteinExistence type="predicted"/>
<reference evidence="1" key="1">
    <citation type="journal article" date="2018" name="Nat. Genet.">
        <title>Extensive intraspecific gene order and gene structural variations between Mo17 and other maize genomes.</title>
        <authorList>
            <person name="Sun S."/>
            <person name="Zhou Y."/>
            <person name="Chen J."/>
            <person name="Shi J."/>
            <person name="Zhao H."/>
            <person name="Zhao H."/>
            <person name="Song W."/>
            <person name="Zhang M."/>
            <person name="Cui Y."/>
            <person name="Dong X."/>
            <person name="Liu H."/>
            <person name="Ma X."/>
            <person name="Jiao Y."/>
            <person name="Wang B."/>
            <person name="Wei X."/>
            <person name="Stein J.C."/>
            <person name="Glaubitz J.C."/>
            <person name="Lu F."/>
            <person name="Yu G."/>
            <person name="Liang C."/>
            <person name="Fengler K."/>
            <person name="Li B."/>
            <person name="Rafalski A."/>
            <person name="Schnable P.S."/>
            <person name="Ware D.H."/>
            <person name="Buckler E.S."/>
            <person name="Lai J."/>
        </authorList>
    </citation>
    <scope>NUCLEOTIDE SEQUENCE [LARGE SCALE GENOMIC DNA]</scope>
    <source>
        <tissue evidence="1">Seedling</tissue>
    </source>
</reference>
<organism evidence="1">
    <name type="scientific">Zea mays</name>
    <name type="common">Maize</name>
    <dbReference type="NCBI Taxonomy" id="4577"/>
    <lineage>
        <taxon>Eukaryota</taxon>
        <taxon>Viridiplantae</taxon>
        <taxon>Streptophyta</taxon>
        <taxon>Embryophyta</taxon>
        <taxon>Tracheophyta</taxon>
        <taxon>Spermatophyta</taxon>
        <taxon>Magnoliopsida</taxon>
        <taxon>Liliopsida</taxon>
        <taxon>Poales</taxon>
        <taxon>Poaceae</taxon>
        <taxon>PACMAD clade</taxon>
        <taxon>Panicoideae</taxon>
        <taxon>Andropogonodae</taxon>
        <taxon>Andropogoneae</taxon>
        <taxon>Tripsacinae</taxon>
        <taxon>Zea</taxon>
    </lineage>
</organism>
<accession>A0A3L6ETR9</accession>
<feature type="non-terminal residue" evidence="1">
    <location>
        <position position="1"/>
    </location>
</feature>
<comment type="caution">
    <text evidence="1">The sequence shown here is derived from an EMBL/GenBank/DDBJ whole genome shotgun (WGS) entry which is preliminary data.</text>
</comment>
<gene>
    <name evidence="1" type="ORF">Zm00014a_020012</name>
</gene>
<name>A0A3L6ETR9_MAIZE</name>
<dbReference type="Proteomes" id="UP000251960">
    <property type="component" value="Chromosome 5"/>
</dbReference>
<protein>
    <submittedName>
        <fullName evidence="1">Uncharacterized protein</fullName>
    </submittedName>
</protein>
<dbReference type="EMBL" id="NCVQ01000006">
    <property type="protein sequence ID" value="PWZ24464.1"/>
    <property type="molecule type" value="Genomic_DNA"/>
</dbReference>
<sequence length="41" mass="4783">KTRPTGLRQPHGIILRRFSYANRENFRTPAPSICSALVWDR</sequence>
<dbReference type="AlphaFoldDB" id="A0A3L6ETR9"/>